<dbReference type="GO" id="GO:0016884">
    <property type="term" value="F:carbon-nitrogen ligase activity, with glutamine as amido-N-donor"/>
    <property type="evidence" value="ECO:0007669"/>
    <property type="project" value="UniProtKB-UniRule"/>
</dbReference>
<accession>A0AA38H3W3</accession>
<evidence type="ECO:0000313" key="2">
    <source>
        <dbReference type="EMBL" id="KAI9632344.1"/>
    </source>
</evidence>
<dbReference type="InterPro" id="IPR023168">
    <property type="entry name" value="GatB_Yqey_C_2"/>
</dbReference>
<dbReference type="InterPro" id="IPR019004">
    <property type="entry name" value="YqeY/Aim41"/>
</dbReference>
<organism evidence="2 3">
    <name type="scientific">Dioszegia hungarica</name>
    <dbReference type="NCBI Taxonomy" id="4972"/>
    <lineage>
        <taxon>Eukaryota</taxon>
        <taxon>Fungi</taxon>
        <taxon>Dikarya</taxon>
        <taxon>Basidiomycota</taxon>
        <taxon>Agaricomycotina</taxon>
        <taxon>Tremellomycetes</taxon>
        <taxon>Tremellales</taxon>
        <taxon>Bulleribasidiaceae</taxon>
        <taxon>Dioszegia</taxon>
    </lineage>
</organism>
<comment type="similarity">
    <text evidence="1">Belongs to the AIM41 family.</text>
</comment>
<dbReference type="EMBL" id="JAKWFO010000014">
    <property type="protein sequence ID" value="KAI9632344.1"/>
    <property type="molecule type" value="Genomic_DNA"/>
</dbReference>
<name>A0AA38H3W3_9TREE</name>
<dbReference type="Gene3D" id="1.10.10.410">
    <property type="match status" value="1"/>
</dbReference>
<keyword evidence="3" id="KW-1185">Reference proteome</keyword>
<evidence type="ECO:0000256" key="1">
    <source>
        <dbReference type="RuleBase" id="RU365099"/>
    </source>
</evidence>
<gene>
    <name evidence="1" type="primary">AIM41</name>
    <name evidence="2" type="ORF">MKK02DRAFT_40646</name>
</gene>
<evidence type="ECO:0000313" key="3">
    <source>
        <dbReference type="Proteomes" id="UP001164286"/>
    </source>
</evidence>
<sequence>MLKLALSHASRPARLPVVFRGIHFSAPLLVGPSALEARLRDGLKSAMKARDKQAATAIKASLTRLRLSSDATNAAKAGPSPNEPATESAVITALRKGIDKRKEAAEIYAPTSPSPSPEQHTTLTSEIDLLSAYLPQSPSAESLSALVDEVISSLSAEVRAGKGAMGPVMKGILEKLGEAAGVVDRKEIGRLVQEALKR</sequence>
<dbReference type="Pfam" id="PF09424">
    <property type="entry name" value="YqeY"/>
    <property type="match status" value="1"/>
</dbReference>
<dbReference type="InterPro" id="IPR042184">
    <property type="entry name" value="YqeY/Aim41_N"/>
</dbReference>
<reference evidence="2" key="1">
    <citation type="journal article" date="2022" name="G3 (Bethesda)">
        <title>High quality genome of the basidiomycete yeast Dioszegia hungarica PDD-24b-2 isolated from cloud water.</title>
        <authorList>
            <person name="Jarrige D."/>
            <person name="Haridas S."/>
            <person name="Bleykasten-Grosshans C."/>
            <person name="Joly M."/>
            <person name="Nadalig T."/>
            <person name="Sancelme M."/>
            <person name="Vuilleumier S."/>
            <person name="Grigoriev I.V."/>
            <person name="Amato P."/>
            <person name="Bringel F."/>
        </authorList>
    </citation>
    <scope>NUCLEOTIDE SEQUENCE</scope>
    <source>
        <strain evidence="2">PDD-24b-2</strain>
    </source>
</reference>
<comment type="caution">
    <text evidence="2">The sequence shown here is derived from an EMBL/GenBank/DDBJ whole genome shotgun (WGS) entry which is preliminary data.</text>
</comment>
<dbReference type="InterPro" id="IPR003789">
    <property type="entry name" value="Asn/Gln_tRNA_amidoTrase-B-like"/>
</dbReference>
<dbReference type="AlphaFoldDB" id="A0AA38H3W3"/>
<proteinExistence type="inferred from homology"/>
<dbReference type="SUPFAM" id="SSF89095">
    <property type="entry name" value="GatB/YqeY motif"/>
    <property type="match status" value="1"/>
</dbReference>
<comment type="subcellular location">
    <subcellularLocation>
        <location evidence="1">Mitochondrion</location>
    </subcellularLocation>
</comment>
<dbReference type="PANTHER" id="PTHR28055:SF1">
    <property type="entry name" value="ALTERED INHERITANCE OF MITOCHONDRIA PROTEIN 41, MITOCHONDRIAL"/>
    <property type="match status" value="1"/>
</dbReference>
<protein>
    <recommendedName>
        <fullName evidence="1">Altered inheritance of mitochondria protein 41</fullName>
    </recommendedName>
</protein>
<dbReference type="Proteomes" id="UP001164286">
    <property type="component" value="Unassembled WGS sequence"/>
</dbReference>
<dbReference type="PANTHER" id="PTHR28055">
    <property type="entry name" value="ALTERED INHERITANCE OF MITOCHONDRIA PROTEIN 41, MITOCHONDRIAL"/>
    <property type="match status" value="1"/>
</dbReference>
<dbReference type="Gene3D" id="1.10.1510.10">
    <property type="entry name" value="Uncharacterised protein YqeY/AIM41 PF09424, N-terminal domain"/>
    <property type="match status" value="1"/>
</dbReference>
<keyword evidence="1" id="KW-0496">Mitochondrion</keyword>
<dbReference type="GO" id="GO:0005739">
    <property type="term" value="C:mitochondrion"/>
    <property type="evidence" value="ECO:0007669"/>
    <property type="project" value="UniProtKB-SubCell"/>
</dbReference>